<dbReference type="InterPro" id="IPR035979">
    <property type="entry name" value="RBD_domain_sf"/>
</dbReference>
<dbReference type="AlphaFoldDB" id="A0A6A4LDN2"/>
<dbReference type="SUPFAM" id="SSF54928">
    <property type="entry name" value="RNA-binding domain, RBD"/>
    <property type="match status" value="1"/>
</dbReference>
<dbReference type="InterPro" id="IPR000504">
    <property type="entry name" value="RRM_dom"/>
</dbReference>
<dbReference type="OrthoDB" id="339151at2759"/>
<feature type="non-terminal residue" evidence="6">
    <location>
        <position position="1"/>
    </location>
</feature>
<evidence type="ECO:0000256" key="2">
    <source>
        <dbReference type="PROSITE-ProRule" id="PRU00176"/>
    </source>
</evidence>
<dbReference type="Gene3D" id="3.30.70.330">
    <property type="match status" value="1"/>
</dbReference>
<evidence type="ECO:0000256" key="1">
    <source>
        <dbReference type="ARBA" id="ARBA00022884"/>
    </source>
</evidence>
<feature type="domain" description="RRM" evidence="4">
    <location>
        <begin position="266"/>
        <end position="362"/>
    </location>
</feature>
<dbReference type="GO" id="GO:0005829">
    <property type="term" value="C:cytosol"/>
    <property type="evidence" value="ECO:0007669"/>
    <property type="project" value="TreeGrafter"/>
</dbReference>
<dbReference type="GO" id="GO:0003729">
    <property type="term" value="F:mRNA binding"/>
    <property type="evidence" value="ECO:0007669"/>
    <property type="project" value="TreeGrafter"/>
</dbReference>
<evidence type="ECO:0000259" key="5">
    <source>
        <dbReference type="PROSITE" id="PS50177"/>
    </source>
</evidence>
<evidence type="ECO:0008006" key="8">
    <source>
        <dbReference type="Google" id="ProtNLM"/>
    </source>
</evidence>
<dbReference type="GO" id="GO:1990904">
    <property type="term" value="C:ribonucleoprotein complex"/>
    <property type="evidence" value="ECO:0007669"/>
    <property type="project" value="TreeGrafter"/>
</dbReference>
<dbReference type="Gene3D" id="3.10.450.50">
    <property type="match status" value="1"/>
</dbReference>
<dbReference type="EMBL" id="QEFC01001836">
    <property type="protein sequence ID" value="KAE9455522.1"/>
    <property type="molecule type" value="Genomic_DNA"/>
</dbReference>
<feature type="region of interest" description="Disordered" evidence="3">
    <location>
        <begin position="377"/>
        <end position="425"/>
    </location>
</feature>
<protein>
    <recommendedName>
        <fullName evidence="8">RRM domain-containing protein</fullName>
    </recommendedName>
</protein>
<evidence type="ECO:0000313" key="7">
    <source>
        <dbReference type="Proteomes" id="UP000428333"/>
    </source>
</evidence>
<dbReference type="CDD" id="cd00590">
    <property type="entry name" value="RRM_SF"/>
    <property type="match status" value="1"/>
</dbReference>
<reference evidence="6 7" key="1">
    <citation type="journal article" date="2019" name="Genome Biol. Evol.">
        <title>The Rhododendron genome and chromosomal organization provide insight into shared whole-genome duplications across the heath family (Ericaceae).</title>
        <authorList>
            <person name="Soza V.L."/>
            <person name="Lindsley D."/>
            <person name="Waalkes A."/>
            <person name="Ramage E."/>
            <person name="Patwardhan R.P."/>
            <person name="Burton J.N."/>
            <person name="Adey A."/>
            <person name="Kumar A."/>
            <person name="Qiu R."/>
            <person name="Shendure J."/>
            <person name="Hall B."/>
        </authorList>
    </citation>
    <scope>NUCLEOTIDE SEQUENCE [LARGE SCALE GENOMIC DNA]</scope>
    <source>
        <strain evidence="6">RSF 1966-606</strain>
    </source>
</reference>
<dbReference type="InterPro" id="IPR012677">
    <property type="entry name" value="Nucleotide-bd_a/b_plait_sf"/>
</dbReference>
<feature type="compositionally biased region" description="Basic and acidic residues" evidence="3">
    <location>
        <begin position="398"/>
        <end position="410"/>
    </location>
</feature>
<dbReference type="PANTHER" id="PTHR10693:SF58">
    <property type="entry name" value="OS02G0131700 PROTEIN"/>
    <property type="match status" value="1"/>
</dbReference>
<dbReference type="Proteomes" id="UP000428333">
    <property type="component" value="Linkage Group LG07"/>
</dbReference>
<feature type="compositionally biased region" description="Low complexity" evidence="3">
    <location>
        <begin position="387"/>
        <end position="397"/>
    </location>
</feature>
<name>A0A6A4LDN2_9ERIC</name>
<gene>
    <name evidence="6" type="ORF">C3L33_12573</name>
</gene>
<organism evidence="6 7">
    <name type="scientific">Rhododendron williamsianum</name>
    <dbReference type="NCBI Taxonomy" id="262921"/>
    <lineage>
        <taxon>Eukaryota</taxon>
        <taxon>Viridiplantae</taxon>
        <taxon>Streptophyta</taxon>
        <taxon>Embryophyta</taxon>
        <taxon>Tracheophyta</taxon>
        <taxon>Spermatophyta</taxon>
        <taxon>Magnoliopsida</taxon>
        <taxon>eudicotyledons</taxon>
        <taxon>Gunneridae</taxon>
        <taxon>Pentapetalae</taxon>
        <taxon>asterids</taxon>
        <taxon>Ericales</taxon>
        <taxon>Ericaceae</taxon>
        <taxon>Ericoideae</taxon>
        <taxon>Rhodoreae</taxon>
        <taxon>Rhododendron</taxon>
    </lineage>
</organism>
<dbReference type="PROSITE" id="PS50177">
    <property type="entry name" value="NTF2_DOMAIN"/>
    <property type="match status" value="1"/>
</dbReference>
<evidence type="ECO:0000259" key="4">
    <source>
        <dbReference type="PROSITE" id="PS50102"/>
    </source>
</evidence>
<dbReference type="InterPro" id="IPR002075">
    <property type="entry name" value="NTF2_dom"/>
</dbReference>
<accession>A0A6A4LDN2</accession>
<dbReference type="CDD" id="cd00780">
    <property type="entry name" value="NTF2"/>
    <property type="match status" value="1"/>
</dbReference>
<dbReference type="Pfam" id="PF00076">
    <property type="entry name" value="RRM_1"/>
    <property type="match status" value="1"/>
</dbReference>
<keyword evidence="7" id="KW-1185">Reference proteome</keyword>
<feature type="domain" description="NTF2" evidence="5">
    <location>
        <begin position="6"/>
        <end position="122"/>
    </location>
</feature>
<keyword evidence="1 2" id="KW-0694">RNA-binding</keyword>
<comment type="caution">
    <text evidence="6">The sequence shown here is derived from an EMBL/GenBank/DDBJ whole genome shotgun (WGS) entry which is preliminary data.</text>
</comment>
<dbReference type="InterPro" id="IPR032710">
    <property type="entry name" value="NTF2-like_dom_sf"/>
</dbReference>
<dbReference type="InterPro" id="IPR039539">
    <property type="entry name" value="Ras_GTPase_bind_prot"/>
</dbReference>
<dbReference type="InterPro" id="IPR018222">
    <property type="entry name" value="Nuclear_transport_factor_2_euk"/>
</dbReference>
<evidence type="ECO:0000256" key="3">
    <source>
        <dbReference type="SAM" id="MobiDB-lite"/>
    </source>
</evidence>
<dbReference type="SUPFAM" id="SSF54427">
    <property type="entry name" value="NTF2-like"/>
    <property type="match status" value="1"/>
</dbReference>
<dbReference type="Pfam" id="PF02136">
    <property type="entry name" value="NTF2"/>
    <property type="match status" value="1"/>
</dbReference>
<evidence type="ECO:0000313" key="6">
    <source>
        <dbReference type="EMBL" id="KAE9455522.1"/>
    </source>
</evidence>
<dbReference type="PANTHER" id="PTHR10693">
    <property type="entry name" value="RAS GTPASE-ACTIVATING PROTEIN-BINDING PROTEIN"/>
    <property type="match status" value="1"/>
</dbReference>
<proteinExistence type="predicted"/>
<dbReference type="PROSITE" id="PS50102">
    <property type="entry name" value="RRM"/>
    <property type="match status" value="1"/>
</dbReference>
<sequence length="425" mass="48196">YGWFQVGTYFVGQYYQVLQHQPEFIHQFYSDASTMIRLDGDARETATAMLEIHTLAMSLNYMGIEVKTAHSLESWNGGVLVMVSGSVHIKDFSSRRKFVQTFFLAPQEKVSNYMPVSNYMLGREIQSREFVDPADIIENGLDYGYRFSEQQLQLSPEAECILEDNFPESNGSFQNSINPVSDHLSAPVEELIEEPRKHTYASIVCITYTTSNISALCQQVHVSCFRVESYTRSTYSAVCCSSTAIESSWAETPEEFSAVGDEDEIKSVYVRNLPLIVSASEIEEEFKKFGKLKPDAVAIRNRKEIGVCYAFVEFEDILAFKMQSRSECISVYLLSYMICIQNFQASTLQIAGQQVFIEERRANSAYAFRGGRRGRGRGGYTMEAPRGRFGNRSFGRGNSHDGGDHRDFNRPRGNGLYRPTMRQVS</sequence>
<feature type="non-terminal residue" evidence="6">
    <location>
        <position position="425"/>
    </location>
</feature>